<dbReference type="PANTHER" id="PTHR10671:SF108">
    <property type="entry name" value="CLAUDIN FAMILY PROTEIN-RELATED"/>
    <property type="match status" value="1"/>
</dbReference>
<keyword evidence="4 5" id="KW-0472">Membrane</keyword>
<dbReference type="PANTHER" id="PTHR10671">
    <property type="entry name" value="EPITHELIAL MEMBRANE PROTEIN-RELATED"/>
    <property type="match status" value="1"/>
</dbReference>
<proteinExistence type="predicted"/>
<name>A0A8E0VHW6_9TREM</name>
<accession>A0A8E0VHW6</accession>
<dbReference type="OrthoDB" id="6283877at2759"/>
<feature type="transmembrane region" description="Helical" evidence="5">
    <location>
        <begin position="27"/>
        <end position="51"/>
    </location>
</feature>
<feature type="transmembrane region" description="Helical" evidence="5">
    <location>
        <begin position="99"/>
        <end position="119"/>
    </location>
</feature>
<feature type="transmembrane region" description="Helical" evidence="5">
    <location>
        <begin position="165"/>
        <end position="190"/>
    </location>
</feature>
<evidence type="ECO:0000256" key="2">
    <source>
        <dbReference type="ARBA" id="ARBA00022692"/>
    </source>
</evidence>
<evidence type="ECO:0000256" key="4">
    <source>
        <dbReference type="ARBA" id="ARBA00023136"/>
    </source>
</evidence>
<keyword evidence="7" id="KW-1185">Reference proteome</keyword>
<keyword evidence="2 5" id="KW-0812">Transmembrane</keyword>
<dbReference type="Gene3D" id="1.20.140.150">
    <property type="match status" value="1"/>
</dbReference>
<dbReference type="AlphaFoldDB" id="A0A8E0VHW6"/>
<evidence type="ECO:0000256" key="5">
    <source>
        <dbReference type="SAM" id="Phobius"/>
    </source>
</evidence>
<evidence type="ECO:0000256" key="3">
    <source>
        <dbReference type="ARBA" id="ARBA00022989"/>
    </source>
</evidence>
<comment type="subcellular location">
    <subcellularLocation>
        <location evidence="1">Membrane</location>
        <topology evidence="1">Multi-pass membrane protein</topology>
    </subcellularLocation>
</comment>
<dbReference type="GO" id="GO:0005886">
    <property type="term" value="C:plasma membrane"/>
    <property type="evidence" value="ECO:0007669"/>
    <property type="project" value="TreeGrafter"/>
</dbReference>
<protein>
    <submittedName>
        <fullName evidence="6">Uncharacterized protein</fullName>
    </submittedName>
</protein>
<dbReference type="EMBL" id="LUCM01007922">
    <property type="protein sequence ID" value="KAA0189189.1"/>
    <property type="molecule type" value="Genomic_DNA"/>
</dbReference>
<evidence type="ECO:0000313" key="7">
    <source>
        <dbReference type="Proteomes" id="UP000728185"/>
    </source>
</evidence>
<feature type="transmembrane region" description="Helical" evidence="5">
    <location>
        <begin position="131"/>
        <end position="153"/>
    </location>
</feature>
<gene>
    <name evidence="6" type="ORF">FBUS_04251</name>
</gene>
<evidence type="ECO:0000256" key="1">
    <source>
        <dbReference type="ARBA" id="ARBA00004141"/>
    </source>
</evidence>
<dbReference type="InterPro" id="IPR050579">
    <property type="entry name" value="PMP-22/EMP/MP20-like"/>
</dbReference>
<keyword evidence="3 5" id="KW-1133">Transmembrane helix</keyword>
<organism evidence="6 7">
    <name type="scientific">Fasciolopsis buskii</name>
    <dbReference type="NCBI Taxonomy" id="27845"/>
    <lineage>
        <taxon>Eukaryota</taxon>
        <taxon>Metazoa</taxon>
        <taxon>Spiralia</taxon>
        <taxon>Lophotrochozoa</taxon>
        <taxon>Platyhelminthes</taxon>
        <taxon>Trematoda</taxon>
        <taxon>Digenea</taxon>
        <taxon>Plagiorchiida</taxon>
        <taxon>Echinostomata</taxon>
        <taxon>Echinostomatoidea</taxon>
        <taxon>Fasciolidae</taxon>
        <taxon>Fasciolopsis</taxon>
    </lineage>
</organism>
<evidence type="ECO:0000313" key="6">
    <source>
        <dbReference type="EMBL" id="KAA0189189.1"/>
    </source>
</evidence>
<reference evidence="6" key="1">
    <citation type="submission" date="2019-05" db="EMBL/GenBank/DDBJ databases">
        <title>Annotation for the trematode Fasciolopsis buski.</title>
        <authorList>
            <person name="Choi Y.-J."/>
        </authorList>
    </citation>
    <scope>NUCLEOTIDE SEQUENCE</scope>
    <source>
        <strain evidence="6">HT</strain>
        <tissue evidence="6">Whole worm</tissue>
    </source>
</reference>
<dbReference type="Proteomes" id="UP000728185">
    <property type="component" value="Unassembled WGS sequence"/>
</dbReference>
<sequence>MFVLVPFYRILLHLITHICSQPIIPKVLSLLSGIISLLLFAMGAAGTSWIYTTNYRFGLFQECANIISGSDGTQTHFWDNCDTVIEPEWYRLLCTVFDLLAILLTLIGIFMLAVGMISLNVKRKTIMYKVVLVDFALAFIVMAVTVILFPIQMSEKIRDEPSEKVYVGWSCIVSAVGCLMLITATIFLTVDRKSEEITYRETIHRFPGPTEEEG</sequence>
<comment type="caution">
    <text evidence="6">The sequence shown here is derived from an EMBL/GenBank/DDBJ whole genome shotgun (WGS) entry which is preliminary data.</text>
</comment>